<reference evidence="2" key="1">
    <citation type="journal article" date="2004" name="Nature">
        <title>Genome duplication in the teleost fish Tetraodon nigroviridis reveals the early vertebrate proto-karyotype.</title>
        <authorList>
            <person name="Jaillon O."/>
            <person name="Aury J.-M."/>
            <person name="Brunet F."/>
            <person name="Petit J.-L."/>
            <person name="Stange-Thomann N."/>
            <person name="Mauceli E."/>
            <person name="Bouneau L."/>
            <person name="Fischer C."/>
            <person name="Ozouf-Costaz C."/>
            <person name="Bernot A."/>
            <person name="Nicaud S."/>
            <person name="Jaffe D."/>
            <person name="Fisher S."/>
            <person name="Lutfalla G."/>
            <person name="Dossat C."/>
            <person name="Segurens B."/>
            <person name="Dasilva C."/>
            <person name="Salanoubat M."/>
            <person name="Levy M."/>
            <person name="Boudet N."/>
            <person name="Castellano S."/>
            <person name="Anthouard V."/>
            <person name="Jubin C."/>
            <person name="Castelli V."/>
            <person name="Katinka M."/>
            <person name="Vacherie B."/>
            <person name="Biemont C."/>
            <person name="Skalli Z."/>
            <person name="Cattolico L."/>
            <person name="Poulain J."/>
            <person name="De Berardinis V."/>
            <person name="Cruaud C."/>
            <person name="Duprat S."/>
            <person name="Brottier P."/>
            <person name="Coutanceau J.-P."/>
            <person name="Gouzy J."/>
            <person name="Parra G."/>
            <person name="Lardier G."/>
            <person name="Chapple C."/>
            <person name="McKernan K.J."/>
            <person name="McEwan P."/>
            <person name="Bosak S."/>
            <person name="Kellis M."/>
            <person name="Volff J.-N."/>
            <person name="Guigo R."/>
            <person name="Zody M.C."/>
            <person name="Mesirov J."/>
            <person name="Lindblad-Toh K."/>
            <person name="Birren B."/>
            <person name="Nusbaum C."/>
            <person name="Kahn D."/>
            <person name="Robinson-Rechavi M."/>
            <person name="Laudet V."/>
            <person name="Schachter V."/>
            <person name="Quetier F."/>
            <person name="Saurin W."/>
            <person name="Scarpelli C."/>
            <person name="Wincker P."/>
            <person name="Lander E.S."/>
            <person name="Weissenbach J."/>
            <person name="Roest Crollius H."/>
        </authorList>
    </citation>
    <scope>NUCLEOTIDE SEQUENCE [LARGE SCALE GENOMIC DNA]</scope>
</reference>
<evidence type="ECO:0000256" key="1">
    <source>
        <dbReference type="SAM" id="MobiDB-lite"/>
    </source>
</evidence>
<feature type="region of interest" description="Disordered" evidence="1">
    <location>
        <begin position="68"/>
        <end position="106"/>
    </location>
</feature>
<name>Q4RRJ0_TETNG</name>
<organism evidence="2">
    <name type="scientific">Tetraodon nigroviridis</name>
    <name type="common">Spotted green pufferfish</name>
    <name type="synonym">Chelonodon nigroviridis</name>
    <dbReference type="NCBI Taxonomy" id="99883"/>
    <lineage>
        <taxon>Eukaryota</taxon>
        <taxon>Metazoa</taxon>
        <taxon>Chordata</taxon>
        <taxon>Craniata</taxon>
        <taxon>Vertebrata</taxon>
        <taxon>Euteleostomi</taxon>
        <taxon>Actinopterygii</taxon>
        <taxon>Neopterygii</taxon>
        <taxon>Teleostei</taxon>
        <taxon>Neoteleostei</taxon>
        <taxon>Acanthomorphata</taxon>
        <taxon>Eupercaria</taxon>
        <taxon>Tetraodontiformes</taxon>
        <taxon>Tetradontoidea</taxon>
        <taxon>Tetraodontidae</taxon>
        <taxon>Tetraodon</taxon>
    </lineage>
</organism>
<sequence>MNQEIVTSQHSRTHIPFISLSVRSHSTAADAYVIAPYLSLSVHSHANRTTHQSAHPWRFLISAHPCRPSTSQNYSEERSPHPIRTSSGMHQVGSVSEALSGSRQAD</sequence>
<dbReference type="EMBL" id="CAAE01015002">
    <property type="protein sequence ID" value="CAG08992.1"/>
    <property type="molecule type" value="Genomic_DNA"/>
</dbReference>
<dbReference type="KEGG" id="tng:GSTEN00030148G001"/>
<accession>Q4RRJ0</accession>
<gene>
    <name evidence="2" type="ORF">GSTENG00030148001</name>
</gene>
<dbReference type="AlphaFoldDB" id="Q4RRJ0"/>
<feature type="compositionally biased region" description="Polar residues" evidence="1">
    <location>
        <begin position="84"/>
        <end position="106"/>
    </location>
</feature>
<protein>
    <submittedName>
        <fullName evidence="2">(spotted green pufferfish) hypothetical protein</fullName>
    </submittedName>
</protein>
<reference evidence="2" key="2">
    <citation type="submission" date="2004-02" db="EMBL/GenBank/DDBJ databases">
        <authorList>
            <consortium name="Genoscope"/>
            <consortium name="Whitehead Institute Centre for Genome Research"/>
        </authorList>
    </citation>
    <scope>NUCLEOTIDE SEQUENCE</scope>
</reference>
<proteinExistence type="predicted"/>
<evidence type="ECO:0000313" key="2">
    <source>
        <dbReference type="EMBL" id="CAG08992.1"/>
    </source>
</evidence>
<comment type="caution">
    <text evidence="2">The sequence shown here is derived from an EMBL/GenBank/DDBJ whole genome shotgun (WGS) entry which is preliminary data.</text>
</comment>